<dbReference type="AlphaFoldDB" id="A0A9P3F0M8"/>
<comment type="cofactor">
    <cofactor evidence="1">
        <name>Fe(2+)</name>
        <dbReference type="ChEBI" id="CHEBI:29033"/>
    </cofactor>
</comment>
<dbReference type="PANTHER" id="PTHR30468:SF31">
    <property type="entry name" value="ALPHA-KETOGLUTARATE-DEPENDENT SULFONATE DIOXYGENASE-RELATED"/>
    <property type="match status" value="1"/>
</dbReference>
<evidence type="ECO:0000256" key="7">
    <source>
        <dbReference type="SAM" id="MobiDB-lite"/>
    </source>
</evidence>
<reference evidence="9 10" key="1">
    <citation type="submission" date="2018-10" db="EMBL/GenBank/DDBJ databases">
        <title>Pan-genome distribution and transcriptional activeness of fungal secondary metabolism genes in Aspergillus section Fumigati.</title>
        <authorList>
            <person name="Takahashi H."/>
            <person name="Umemura M."/>
            <person name="Ninomiya A."/>
            <person name="Kusuya Y."/>
            <person name="Urayama S."/>
            <person name="Shimizu M."/>
            <person name="Watanabe A."/>
            <person name="Kamei K."/>
            <person name="Yaguchi T."/>
            <person name="Hagiwara D."/>
        </authorList>
    </citation>
    <scope>NUCLEOTIDE SEQUENCE [LARGE SCALE GENOMIC DNA]</scope>
    <source>
        <strain evidence="9 10">IFM 55266</strain>
    </source>
</reference>
<sequence length="885" mass="95226">MFSAKPSTGLSINTNSANSLFGGSNAQTTSSTAAPGTTSTSGGLFGNLGGANAQSKPAGGLFGNLGGGNTQQSSTTGSSLFSGLGGQQQNPTNTTAAGGGLFGGSTPSSSQPATGGLFSGTAGAGTTTAQGGGTGGGLFGSTTQTQSKPLFGGLGSSTTTGGGLFGGGNQANTQQQQQAQKPTLSLFGNQNAAPQLSAQQTATTGTVVPGVKVDLSNLLPTTKYESCADEIRSELEKFDNYVLLQIKLCNEVSNMLPTIAGQAETIPNDVDFVQGKLETIEHALENDARDIDQLRSLVSRDAAEAQVAFRAIDTLKLPLQYQSAGGAGWWSAQDQKGSDRQALRSTRKNTLALPDDVETDPSSATSISGVPVNLVDYFSQRSDEMGTVLERYTGNLKEIEDHLHGIELSLNRQIQEFVASRSRDGAATGTQKSKLNDLAAVLGEVENGILGVASRLGTVTEQVQEVVLGPPSGDAYDIPQAQDKLKKYTMAPLLEEPATAPFLGHFTVPKKETAEHNKFWYEPGRTTVKRHDDYPYEDLLPSFPNVQWEAIGEVPYEDKGLRGDPKFRHLLQDATDVFDYTPRIGTEIHGVNLARLNDAQRDDLARLIAVRGVVFFRNQKDFDIEAQRELGKYFGTLHKHATTAVPRKKGLEDVHVVYTGDNSSDQRALFSPSFLWHSDVTYEVQPPSYTLLKVLTGPPRGGGGDTLWSSQYAAYDALSSHMQNYLKGLTALHTANMQASDSRALGRTVRREPITTEHPLIRTNPVTGWNSLFFNPGFVTKIVGIPKTESDAIIRYLTEVVATTQEAHARFQWGEDDVALWDNRTTNHSASYGFAPHRRHAVRVACHAERPYFDPDGKSQEEEYIAYYNLPPVNKDGSRQSNYND</sequence>
<keyword evidence="3" id="KW-0479">Metal-binding</keyword>
<dbReference type="PANTHER" id="PTHR30468">
    <property type="entry name" value="ALPHA-KETOGLUTARATE-DEPENDENT SULFONATE DIOXYGENASE"/>
    <property type="match status" value="1"/>
</dbReference>
<evidence type="ECO:0000256" key="6">
    <source>
        <dbReference type="ARBA" id="ARBA00023004"/>
    </source>
</evidence>
<dbReference type="SUPFAM" id="SSF51197">
    <property type="entry name" value="Clavaminate synthase-like"/>
    <property type="match status" value="1"/>
</dbReference>
<evidence type="ECO:0000313" key="10">
    <source>
        <dbReference type="Proteomes" id="UP001043456"/>
    </source>
</evidence>
<dbReference type="InterPro" id="IPR051323">
    <property type="entry name" value="AtsK-like"/>
</dbReference>
<evidence type="ECO:0000256" key="1">
    <source>
        <dbReference type="ARBA" id="ARBA00001954"/>
    </source>
</evidence>
<feature type="compositionally biased region" description="Gly residues" evidence="7">
    <location>
        <begin position="60"/>
        <end position="69"/>
    </location>
</feature>
<keyword evidence="6" id="KW-0408">Iron</keyword>
<proteinExistence type="inferred from homology"/>
<feature type="compositionally biased region" description="Low complexity" evidence="7">
    <location>
        <begin position="170"/>
        <end position="180"/>
    </location>
</feature>
<dbReference type="GeneID" id="67009605"/>
<evidence type="ECO:0000256" key="4">
    <source>
        <dbReference type="ARBA" id="ARBA00022964"/>
    </source>
</evidence>
<dbReference type="InterPro" id="IPR042098">
    <property type="entry name" value="TauD-like_sf"/>
</dbReference>
<feature type="region of interest" description="Disordered" evidence="7">
    <location>
        <begin position="329"/>
        <end position="365"/>
    </location>
</feature>
<evidence type="ECO:0000259" key="8">
    <source>
        <dbReference type="Pfam" id="PF02668"/>
    </source>
</evidence>
<dbReference type="GO" id="GO:0016706">
    <property type="term" value="F:2-oxoglutarate-dependent dioxygenase activity"/>
    <property type="evidence" value="ECO:0007669"/>
    <property type="project" value="TreeGrafter"/>
</dbReference>
<dbReference type="GO" id="GO:0046872">
    <property type="term" value="F:metal ion binding"/>
    <property type="evidence" value="ECO:0007669"/>
    <property type="project" value="UniProtKB-KW"/>
</dbReference>
<comment type="caution">
    <text evidence="9">The sequence shown here is derived from an EMBL/GenBank/DDBJ whole genome shotgun (WGS) entry which is preliminary data.</text>
</comment>
<comment type="similarity">
    <text evidence="2">Belongs to the TfdA dioxygenase family.</text>
</comment>
<keyword evidence="10" id="KW-1185">Reference proteome</keyword>
<feature type="compositionally biased region" description="Low complexity" evidence="7">
    <location>
        <begin position="113"/>
        <end position="129"/>
    </location>
</feature>
<gene>
    <name evidence="9" type="ORF">Asppvi_010995</name>
</gene>
<dbReference type="Pfam" id="PF21121">
    <property type="entry name" value="Nup49_C"/>
    <property type="match status" value="1"/>
</dbReference>
<feature type="region of interest" description="Disordered" evidence="7">
    <location>
        <begin position="60"/>
        <end position="181"/>
    </location>
</feature>
<keyword evidence="5" id="KW-0560">Oxidoreductase</keyword>
<dbReference type="Proteomes" id="UP001043456">
    <property type="component" value="Unassembled WGS sequence"/>
</dbReference>
<protein>
    <recommendedName>
        <fullName evidence="8">TauD/TfdA-like domain-containing protein</fullName>
    </recommendedName>
</protein>
<organism evidence="9 10">
    <name type="scientific">Aspergillus pseudoviridinutans</name>
    <dbReference type="NCBI Taxonomy" id="1517512"/>
    <lineage>
        <taxon>Eukaryota</taxon>
        <taxon>Fungi</taxon>
        <taxon>Dikarya</taxon>
        <taxon>Ascomycota</taxon>
        <taxon>Pezizomycotina</taxon>
        <taxon>Eurotiomycetes</taxon>
        <taxon>Eurotiomycetidae</taxon>
        <taxon>Eurotiales</taxon>
        <taxon>Aspergillaceae</taxon>
        <taxon>Aspergillus</taxon>
        <taxon>Aspergillus subgen. Fumigati</taxon>
    </lineage>
</organism>
<feature type="domain" description="TauD/TfdA-like" evidence="8">
    <location>
        <begin position="577"/>
        <end position="844"/>
    </location>
</feature>
<keyword evidence="4" id="KW-0223">Dioxygenase</keyword>
<feature type="compositionally biased region" description="Low complexity" evidence="7">
    <location>
        <begin position="70"/>
        <end position="82"/>
    </location>
</feature>
<evidence type="ECO:0000256" key="3">
    <source>
        <dbReference type="ARBA" id="ARBA00022723"/>
    </source>
</evidence>
<dbReference type="InterPro" id="IPR003819">
    <property type="entry name" value="TauD/TfdA-like"/>
</dbReference>
<dbReference type="OrthoDB" id="10257314at2759"/>
<evidence type="ECO:0000256" key="5">
    <source>
        <dbReference type="ARBA" id="ARBA00023002"/>
    </source>
</evidence>
<dbReference type="Gene3D" id="3.60.130.10">
    <property type="entry name" value="Clavaminate synthase-like"/>
    <property type="match status" value="1"/>
</dbReference>
<dbReference type="GO" id="GO:0005737">
    <property type="term" value="C:cytoplasm"/>
    <property type="evidence" value="ECO:0007669"/>
    <property type="project" value="TreeGrafter"/>
</dbReference>
<accession>A0A9P3F0M8</accession>
<evidence type="ECO:0000313" key="9">
    <source>
        <dbReference type="EMBL" id="GIJ92020.1"/>
    </source>
</evidence>
<dbReference type="RefSeq" id="XP_043162766.1">
    <property type="nucleotide sequence ID" value="XM_043306831.1"/>
</dbReference>
<name>A0A9P3F0M8_9EURO</name>
<evidence type="ECO:0000256" key="2">
    <source>
        <dbReference type="ARBA" id="ARBA00005896"/>
    </source>
</evidence>
<dbReference type="FunFam" id="3.60.130.10:FF:000003">
    <property type="entry name" value="Alpha-ketoglutarate-dependent taurine dioxygenase"/>
    <property type="match status" value="1"/>
</dbReference>
<dbReference type="EMBL" id="BHVY01000009">
    <property type="protein sequence ID" value="GIJ92020.1"/>
    <property type="molecule type" value="Genomic_DNA"/>
</dbReference>
<dbReference type="Pfam" id="PF02668">
    <property type="entry name" value="TauD"/>
    <property type="match status" value="1"/>
</dbReference>
<feature type="compositionally biased region" description="Gly residues" evidence="7">
    <location>
        <begin position="130"/>
        <end position="139"/>
    </location>
</feature>
<feature type="compositionally biased region" description="Gly residues" evidence="7">
    <location>
        <begin position="152"/>
        <end position="169"/>
    </location>
</feature>